<dbReference type="InterPro" id="IPR036291">
    <property type="entry name" value="NAD(P)-bd_dom_sf"/>
</dbReference>
<comment type="similarity">
    <text evidence="3 13">Belongs to the homoserine dehydrogenase family.</text>
</comment>
<reference evidence="17 19" key="1">
    <citation type="submission" date="2019-07" db="EMBL/GenBank/DDBJ databases">
        <title>Genomes of sea-ice associated Colwellia species.</title>
        <authorList>
            <person name="Bowman J.P."/>
        </authorList>
    </citation>
    <scope>NUCLEOTIDE SEQUENCE [LARGE SCALE GENOMIC DNA]</scope>
    <source>
        <strain evidence="16 18">ACAM 607</strain>
        <strain evidence="17 19">IC036</strain>
    </source>
</reference>
<dbReference type="Proteomes" id="UP000321917">
    <property type="component" value="Unassembled WGS sequence"/>
</dbReference>
<comment type="catalytic activity">
    <reaction evidence="10">
        <text>L-homoserine + NAD(+) = L-aspartate 4-semialdehyde + NADH + H(+)</text>
        <dbReference type="Rhea" id="RHEA:15757"/>
        <dbReference type="ChEBI" id="CHEBI:15378"/>
        <dbReference type="ChEBI" id="CHEBI:57476"/>
        <dbReference type="ChEBI" id="CHEBI:57540"/>
        <dbReference type="ChEBI" id="CHEBI:57945"/>
        <dbReference type="ChEBI" id="CHEBI:537519"/>
        <dbReference type="EC" id="1.1.1.3"/>
    </reaction>
    <physiologicalReaction direction="right-to-left" evidence="10">
        <dbReference type="Rhea" id="RHEA:15759"/>
    </physiologicalReaction>
</comment>
<evidence type="ECO:0000256" key="9">
    <source>
        <dbReference type="ARBA" id="ARBA00023167"/>
    </source>
</evidence>
<dbReference type="GO" id="GO:0004412">
    <property type="term" value="F:homoserine dehydrogenase activity"/>
    <property type="evidence" value="ECO:0007669"/>
    <property type="project" value="UniProtKB-EC"/>
</dbReference>
<dbReference type="NCBIfam" id="NF004912">
    <property type="entry name" value="PRK06270.1"/>
    <property type="match status" value="1"/>
</dbReference>
<dbReference type="AlphaFoldDB" id="A0A5C6Q590"/>
<dbReference type="RefSeq" id="WP_146800600.1">
    <property type="nucleotide sequence ID" value="NZ_VOLP01000029.1"/>
</dbReference>
<evidence type="ECO:0000256" key="5">
    <source>
        <dbReference type="ARBA" id="ARBA00013376"/>
    </source>
</evidence>
<keyword evidence="12" id="KW-0521">NADP</keyword>
<evidence type="ECO:0000256" key="2">
    <source>
        <dbReference type="ARBA" id="ARBA00005062"/>
    </source>
</evidence>
<feature type="binding site" evidence="12">
    <location>
        <position position="128"/>
    </location>
    <ligand>
        <name>NADPH</name>
        <dbReference type="ChEBI" id="CHEBI:57783"/>
    </ligand>
</feature>
<gene>
    <name evidence="16" type="ORF">ESZ26_16945</name>
    <name evidence="17" type="ORF">ESZ27_15560</name>
</gene>
<dbReference type="PANTHER" id="PTHR43331:SF1">
    <property type="entry name" value="HOMOSERINE DEHYDROGENASE"/>
    <property type="match status" value="1"/>
</dbReference>
<comment type="caution">
    <text evidence="17">The sequence shown here is derived from an EMBL/GenBank/DDBJ whole genome shotgun (WGS) entry which is preliminary data.</text>
</comment>
<dbReference type="FunFam" id="3.30.360.10:FF:000005">
    <property type="entry name" value="Homoserine dehydrogenase"/>
    <property type="match status" value="1"/>
</dbReference>
<proteinExistence type="inferred from homology"/>
<sequence length="344" mass="36496">MKTYKLAIIGFGNVGQGLTKIISDKKNLLIAKFGINLSIVAVCDLYKGSIYNSNGFDPETLLSDLEKNGDLKSTLAPITGWNATETIDNSGADILVELAFTDLQTGEPAVSHIRQALNNGMHVSMTNKGPVALHFPELRKLALSKNVQIGIEGTVMSGTPSINLGNEMLLAAGITKVQGILNGTTNYILGEMSSGSKYKDALKQAQELGYAEADPTGDVEGYDAAAKVVILGNLLMDLSLTLDDVDRQGISHITNADIADATSLNKHWKLIGTVEKHSDGFSASVKPEMVSSEHPLASIKGATNAITYTTELLGDITLIGPGAGRLETGYAVIEDILLIHKKST</sequence>
<dbReference type="InterPro" id="IPR019811">
    <property type="entry name" value="HDH_CS"/>
</dbReference>
<evidence type="ECO:0000256" key="1">
    <source>
        <dbReference type="ARBA" id="ARBA00005056"/>
    </source>
</evidence>
<evidence type="ECO:0000256" key="6">
    <source>
        <dbReference type="ARBA" id="ARBA00022605"/>
    </source>
</evidence>
<protein>
    <recommendedName>
        <fullName evidence="5">Homoserine dehydrogenase</fullName>
        <ecNumber evidence="4">1.1.1.3</ecNumber>
    </recommendedName>
</protein>
<evidence type="ECO:0000256" key="11">
    <source>
        <dbReference type="PIRSR" id="PIRSR036497-1"/>
    </source>
</evidence>
<dbReference type="GO" id="GO:0009088">
    <property type="term" value="P:threonine biosynthetic process"/>
    <property type="evidence" value="ECO:0007669"/>
    <property type="project" value="UniProtKB-UniPathway"/>
</dbReference>
<feature type="binding site" evidence="12">
    <location>
        <position position="212"/>
    </location>
    <ligand>
        <name>L-homoserine</name>
        <dbReference type="ChEBI" id="CHEBI:57476"/>
    </ligand>
</feature>
<comment type="pathway">
    <text evidence="2">Amino-acid biosynthesis; L-methionine biosynthesis via de novo pathway; L-homoserine from L-aspartate: step 3/3.</text>
</comment>
<dbReference type="InterPro" id="IPR022697">
    <property type="entry name" value="HDH_short"/>
</dbReference>
<dbReference type="EMBL" id="VOLQ01000037">
    <property type="protein sequence ID" value="TWX63881.1"/>
    <property type="molecule type" value="Genomic_DNA"/>
</dbReference>
<dbReference type="Proteomes" id="UP000321525">
    <property type="component" value="Unassembled WGS sequence"/>
</dbReference>
<dbReference type="UniPathway" id="UPA00051">
    <property type="reaction ID" value="UER00465"/>
</dbReference>
<evidence type="ECO:0000256" key="3">
    <source>
        <dbReference type="ARBA" id="ARBA00006753"/>
    </source>
</evidence>
<dbReference type="OrthoDB" id="9808167at2"/>
<dbReference type="Gene3D" id="3.30.360.10">
    <property type="entry name" value="Dihydrodipicolinate Reductase, domain 2"/>
    <property type="match status" value="1"/>
</dbReference>
<dbReference type="Pfam" id="PF03447">
    <property type="entry name" value="NAD_binding_3"/>
    <property type="match status" value="1"/>
</dbReference>
<dbReference type="PIRSF" id="PIRSF036497">
    <property type="entry name" value="HDH_short"/>
    <property type="match status" value="1"/>
</dbReference>
<evidence type="ECO:0000313" key="19">
    <source>
        <dbReference type="Proteomes" id="UP000321917"/>
    </source>
</evidence>
<evidence type="ECO:0000313" key="16">
    <source>
        <dbReference type="EMBL" id="TWX54931.1"/>
    </source>
</evidence>
<accession>A0A5C6Q590</accession>
<evidence type="ECO:0000256" key="10">
    <source>
        <dbReference type="ARBA" id="ARBA00049031"/>
    </source>
</evidence>
<dbReference type="UniPathway" id="UPA00050">
    <property type="reaction ID" value="UER00063"/>
</dbReference>
<dbReference type="InterPro" id="IPR005106">
    <property type="entry name" value="Asp/hSer_DH_NAD-bd"/>
</dbReference>
<organism evidence="17 19">
    <name type="scientific">Colwellia hornerae</name>
    <dbReference type="NCBI Taxonomy" id="89402"/>
    <lineage>
        <taxon>Bacteria</taxon>
        <taxon>Pseudomonadati</taxon>
        <taxon>Pseudomonadota</taxon>
        <taxon>Gammaproteobacteria</taxon>
        <taxon>Alteromonadales</taxon>
        <taxon>Colwelliaceae</taxon>
        <taxon>Colwellia</taxon>
    </lineage>
</organism>
<evidence type="ECO:0000256" key="8">
    <source>
        <dbReference type="ARBA" id="ARBA00023002"/>
    </source>
</evidence>
<feature type="domain" description="Homoserine dehydrogenase catalytic" evidence="14">
    <location>
        <begin position="160"/>
        <end position="337"/>
    </location>
</feature>
<evidence type="ECO:0000259" key="14">
    <source>
        <dbReference type="Pfam" id="PF00742"/>
    </source>
</evidence>
<comment type="pathway">
    <text evidence="1">Amino-acid biosynthesis; L-threonine biosynthesis; L-threonine from L-aspartate: step 3/5.</text>
</comment>
<dbReference type="SUPFAM" id="SSF51735">
    <property type="entry name" value="NAD(P)-binding Rossmann-fold domains"/>
    <property type="match status" value="1"/>
</dbReference>
<keyword evidence="18" id="KW-1185">Reference proteome</keyword>
<dbReference type="NCBIfam" id="NF004976">
    <property type="entry name" value="PRK06349.1"/>
    <property type="match status" value="1"/>
</dbReference>
<evidence type="ECO:0000313" key="18">
    <source>
        <dbReference type="Proteomes" id="UP000321525"/>
    </source>
</evidence>
<dbReference type="Gene3D" id="3.40.50.720">
    <property type="entry name" value="NAD(P)-binding Rossmann-like Domain"/>
    <property type="match status" value="1"/>
</dbReference>
<keyword evidence="6" id="KW-0028">Amino-acid biosynthesis</keyword>
<evidence type="ECO:0000256" key="12">
    <source>
        <dbReference type="PIRSR" id="PIRSR036497-2"/>
    </source>
</evidence>
<evidence type="ECO:0000256" key="13">
    <source>
        <dbReference type="RuleBase" id="RU004171"/>
    </source>
</evidence>
<dbReference type="PROSITE" id="PS01042">
    <property type="entry name" value="HOMOSER_DHGENASE"/>
    <property type="match status" value="1"/>
</dbReference>
<keyword evidence="7" id="KW-0791">Threonine biosynthesis</keyword>
<feature type="active site" description="Proton donor" evidence="11">
    <location>
        <position position="227"/>
    </location>
</feature>
<feature type="domain" description="Aspartate/homoserine dehydrogenase NAD-binding" evidence="15">
    <location>
        <begin position="10"/>
        <end position="149"/>
    </location>
</feature>
<evidence type="ECO:0000256" key="7">
    <source>
        <dbReference type="ARBA" id="ARBA00022697"/>
    </source>
</evidence>
<dbReference type="InterPro" id="IPR001342">
    <property type="entry name" value="HDH_cat"/>
</dbReference>
<name>A0A5C6Q590_9GAMM</name>
<dbReference type="Pfam" id="PF00742">
    <property type="entry name" value="Homoserine_dh"/>
    <property type="match status" value="1"/>
</dbReference>
<feature type="binding site" evidence="12">
    <location>
        <begin position="10"/>
        <end position="15"/>
    </location>
    <ligand>
        <name>NADP(+)</name>
        <dbReference type="ChEBI" id="CHEBI:58349"/>
    </ligand>
</feature>
<keyword evidence="9" id="KW-0486">Methionine biosynthesis</keyword>
<dbReference type="EC" id="1.1.1.3" evidence="4"/>
<evidence type="ECO:0000256" key="4">
    <source>
        <dbReference type="ARBA" id="ARBA00013213"/>
    </source>
</evidence>
<dbReference type="GO" id="GO:0009086">
    <property type="term" value="P:methionine biosynthetic process"/>
    <property type="evidence" value="ECO:0007669"/>
    <property type="project" value="UniProtKB-KW"/>
</dbReference>
<evidence type="ECO:0000259" key="15">
    <source>
        <dbReference type="Pfam" id="PF03447"/>
    </source>
</evidence>
<evidence type="ECO:0000313" key="17">
    <source>
        <dbReference type="EMBL" id="TWX63881.1"/>
    </source>
</evidence>
<dbReference type="SUPFAM" id="SSF55347">
    <property type="entry name" value="Glyceraldehyde-3-phosphate dehydrogenase-like, C-terminal domain"/>
    <property type="match status" value="1"/>
</dbReference>
<dbReference type="GO" id="GO:0050661">
    <property type="term" value="F:NADP binding"/>
    <property type="evidence" value="ECO:0007669"/>
    <property type="project" value="InterPro"/>
</dbReference>
<dbReference type="PANTHER" id="PTHR43331">
    <property type="entry name" value="HOMOSERINE DEHYDROGENASE"/>
    <property type="match status" value="1"/>
</dbReference>
<keyword evidence="8 17" id="KW-0560">Oxidoreductase</keyword>
<dbReference type="EMBL" id="VOLR01000031">
    <property type="protein sequence ID" value="TWX54931.1"/>
    <property type="molecule type" value="Genomic_DNA"/>
</dbReference>